<organism evidence="2 3">
    <name type="scientific">Acinetobacter guillouiae</name>
    <name type="common">Acinetobacter genomosp. 11</name>
    <dbReference type="NCBI Taxonomy" id="106649"/>
    <lineage>
        <taxon>Bacteria</taxon>
        <taxon>Pseudomonadati</taxon>
        <taxon>Pseudomonadota</taxon>
        <taxon>Gammaproteobacteria</taxon>
        <taxon>Moraxellales</taxon>
        <taxon>Moraxellaceae</taxon>
        <taxon>Acinetobacter</taxon>
    </lineage>
</organism>
<proteinExistence type="predicted"/>
<sequence length="230" mass="26623">MERKLLGEIFGVQIHSPINRSEVREVLRNQLKYKSDLQINQSLTEEQSQLEIIDIFESFFNSISENDVEIFNKIHTEEINAAPREWFGNLLSESVISDDEFLKVGNAGVLYDIEVKYPFTRDNIRTLVQARSDLMVFLANTHGISIYQASNDLSDEQKLFTEKLSIDDQEKFLNLMTEEMNAHTDALNDETARINQQAFKQEVENQYYAQIIGGIVVFACLMFLFFIAFK</sequence>
<dbReference type="AlphaFoldDB" id="A0A8X8GHG0"/>
<dbReference type="EMBL" id="JAHWXT010000001">
    <property type="protein sequence ID" value="MCF0263389.1"/>
    <property type="molecule type" value="Genomic_DNA"/>
</dbReference>
<keyword evidence="1" id="KW-1133">Transmembrane helix</keyword>
<evidence type="ECO:0000256" key="1">
    <source>
        <dbReference type="SAM" id="Phobius"/>
    </source>
</evidence>
<keyword evidence="1" id="KW-0472">Membrane</keyword>
<name>A0A8X8GHG0_ACIGI</name>
<feature type="transmembrane region" description="Helical" evidence="1">
    <location>
        <begin position="207"/>
        <end position="229"/>
    </location>
</feature>
<evidence type="ECO:0000313" key="2">
    <source>
        <dbReference type="EMBL" id="MCF0263389.1"/>
    </source>
</evidence>
<dbReference type="RefSeq" id="WP_234622640.1">
    <property type="nucleotide sequence ID" value="NZ_JAHWXT010000001.1"/>
</dbReference>
<comment type="caution">
    <text evidence="2">The sequence shown here is derived from an EMBL/GenBank/DDBJ whole genome shotgun (WGS) entry which is preliminary data.</text>
</comment>
<evidence type="ECO:0000313" key="3">
    <source>
        <dbReference type="Proteomes" id="UP000887320"/>
    </source>
</evidence>
<gene>
    <name evidence="2" type="ORF">KW868_02720</name>
</gene>
<protein>
    <submittedName>
        <fullName evidence="2">Uncharacterized protein</fullName>
    </submittedName>
</protein>
<reference evidence="2" key="1">
    <citation type="submission" date="2021-07" db="EMBL/GenBank/DDBJ databases">
        <authorList>
            <person name="Fernandez M."/>
            <person name="Pereira P."/>
            <person name="Torres Tejerizo G.A."/>
            <person name="Gonzalez P."/>
            <person name="Agostini E."/>
        </authorList>
    </citation>
    <scope>NUCLEOTIDE SEQUENCE</scope>
    <source>
        <strain evidence="2">SFC 500-1A</strain>
    </source>
</reference>
<keyword evidence="1" id="KW-0812">Transmembrane</keyword>
<dbReference type="Proteomes" id="UP000887320">
    <property type="component" value="Unassembled WGS sequence"/>
</dbReference>
<accession>A0A8X8GHG0</accession>